<accession>A0A7W7KNI2</accession>
<keyword evidence="12" id="KW-0969">Cilium</keyword>
<dbReference type="AlphaFoldDB" id="A0A7W7KNI2"/>
<dbReference type="PANTHER" id="PTHR34933">
    <property type="entry name" value="FLAGELLAR L-RING PROTEIN"/>
    <property type="match status" value="1"/>
</dbReference>
<dbReference type="HAMAP" id="MF_00415">
    <property type="entry name" value="FlgH"/>
    <property type="match status" value="1"/>
</dbReference>
<name>A0A7W7KNI2_PSENT</name>
<gene>
    <name evidence="10" type="primary">flgH</name>
    <name evidence="12" type="ORF">HNP46_004249</name>
</gene>
<comment type="subcellular location">
    <subcellularLocation>
        <location evidence="10">Cell outer membrane</location>
        <topology evidence="10">Lipid-anchor</topology>
    </subcellularLocation>
    <subcellularLocation>
        <location evidence="10">Bacterial flagellum basal body</location>
    </subcellularLocation>
    <subcellularLocation>
        <location evidence="2">Membrane</location>
        <topology evidence="2">Lipid-anchor</topology>
    </subcellularLocation>
</comment>
<dbReference type="EMBL" id="JACHLI010000018">
    <property type="protein sequence ID" value="MBB4865368.1"/>
    <property type="molecule type" value="Genomic_DNA"/>
</dbReference>
<dbReference type="PRINTS" id="PR01008">
    <property type="entry name" value="FLGLRINGFLGH"/>
</dbReference>
<keyword evidence="9 10" id="KW-0449">Lipoprotein</keyword>
<evidence type="ECO:0000313" key="13">
    <source>
        <dbReference type="Proteomes" id="UP000566995"/>
    </source>
</evidence>
<keyword evidence="12" id="KW-0282">Flagellum</keyword>
<dbReference type="GO" id="GO:0009427">
    <property type="term" value="C:bacterial-type flagellum basal body, distal rod, L ring"/>
    <property type="evidence" value="ECO:0007669"/>
    <property type="project" value="InterPro"/>
</dbReference>
<comment type="similarity">
    <text evidence="3 10">Belongs to the FlgH family.</text>
</comment>
<keyword evidence="6 10" id="KW-0472">Membrane</keyword>
<dbReference type="PANTHER" id="PTHR34933:SF3">
    <property type="entry name" value="FLAGELLAR L-RING PROTEIN"/>
    <property type="match status" value="1"/>
</dbReference>
<sequence length="226" mass="24177">MRASARRTIRNLPLAVAIATAAGCAQLPYGSVVDKAPPSKAAFDTQAASQKGSLFQNGYQPLFEDRRPRNIGDILTITLNEQVSASKSSASNASHNATSKFTPTLIPSQIKKVGELGLDVEGANKFEGAGGSNAQNSFTGTITVTVMDVLPNGNLFVVGEKKIGINQGKEYIRFSGTVNPRTISVQNAVPSTQVADARIEYVGDGYINEAQTMGWMQRLWLNINPF</sequence>
<evidence type="ECO:0000256" key="1">
    <source>
        <dbReference type="ARBA" id="ARBA00002591"/>
    </source>
</evidence>
<evidence type="ECO:0000256" key="6">
    <source>
        <dbReference type="ARBA" id="ARBA00023136"/>
    </source>
</evidence>
<keyword evidence="10" id="KW-0998">Cell outer membrane</keyword>
<comment type="caution">
    <text evidence="12">The sequence shown here is derived from an EMBL/GenBank/DDBJ whole genome shotgun (WGS) entry which is preliminary data.</text>
</comment>
<keyword evidence="7" id="KW-0564">Palmitate</keyword>
<proteinExistence type="inferred from homology"/>
<dbReference type="GO" id="GO:0009279">
    <property type="term" value="C:cell outer membrane"/>
    <property type="evidence" value="ECO:0007669"/>
    <property type="project" value="UniProtKB-SubCell"/>
</dbReference>
<keyword evidence="5 10" id="KW-0732">Signal</keyword>
<evidence type="ECO:0000256" key="4">
    <source>
        <dbReference type="ARBA" id="ARBA00011439"/>
    </source>
</evidence>
<dbReference type="Pfam" id="PF02107">
    <property type="entry name" value="FlgH"/>
    <property type="match status" value="1"/>
</dbReference>
<feature type="chain" id="PRO_5030892123" description="Flagellar L-ring protein" evidence="11">
    <location>
        <begin position="22"/>
        <end position="226"/>
    </location>
</feature>
<evidence type="ECO:0000313" key="12">
    <source>
        <dbReference type="EMBL" id="MBB4865368.1"/>
    </source>
</evidence>
<dbReference type="Proteomes" id="UP000566995">
    <property type="component" value="Unassembled WGS sequence"/>
</dbReference>
<evidence type="ECO:0000256" key="5">
    <source>
        <dbReference type="ARBA" id="ARBA00022729"/>
    </source>
</evidence>
<comment type="subunit">
    <text evidence="4 10">The basal body constitutes a major portion of the flagellar organelle and consists of four rings (L,P,S, and M) mounted on a central rod.</text>
</comment>
<dbReference type="PROSITE" id="PS51257">
    <property type="entry name" value="PROKAR_LIPOPROTEIN"/>
    <property type="match status" value="1"/>
</dbReference>
<evidence type="ECO:0000256" key="8">
    <source>
        <dbReference type="ARBA" id="ARBA00023143"/>
    </source>
</evidence>
<dbReference type="RefSeq" id="WP_311771826.1">
    <property type="nucleotide sequence ID" value="NZ_JACHLI010000018.1"/>
</dbReference>
<evidence type="ECO:0000256" key="10">
    <source>
        <dbReference type="HAMAP-Rule" id="MF_00415"/>
    </source>
</evidence>
<keyword evidence="12" id="KW-0966">Cell projection</keyword>
<reference evidence="12 13" key="1">
    <citation type="submission" date="2020-08" db="EMBL/GenBank/DDBJ databases">
        <title>Functional genomics of gut bacteria from endangered species of beetles.</title>
        <authorList>
            <person name="Carlos-Shanley C."/>
        </authorList>
    </citation>
    <scope>NUCLEOTIDE SEQUENCE [LARGE SCALE GENOMIC DNA]</scope>
    <source>
        <strain evidence="12 13">S00179</strain>
    </source>
</reference>
<comment type="function">
    <text evidence="1 10">Assembles around the rod to form the L-ring and probably protects the motor/basal body from shearing forces during rotation.</text>
</comment>
<evidence type="ECO:0000256" key="7">
    <source>
        <dbReference type="ARBA" id="ARBA00023139"/>
    </source>
</evidence>
<evidence type="ECO:0000256" key="2">
    <source>
        <dbReference type="ARBA" id="ARBA00004635"/>
    </source>
</evidence>
<organism evidence="12 13">
    <name type="scientific">Pseudomonas nitroreducens</name>
    <dbReference type="NCBI Taxonomy" id="46680"/>
    <lineage>
        <taxon>Bacteria</taxon>
        <taxon>Pseudomonadati</taxon>
        <taxon>Pseudomonadota</taxon>
        <taxon>Gammaproteobacteria</taxon>
        <taxon>Pseudomonadales</taxon>
        <taxon>Pseudomonadaceae</taxon>
        <taxon>Pseudomonas</taxon>
    </lineage>
</organism>
<dbReference type="GO" id="GO:0071973">
    <property type="term" value="P:bacterial-type flagellum-dependent cell motility"/>
    <property type="evidence" value="ECO:0007669"/>
    <property type="project" value="InterPro"/>
</dbReference>
<keyword evidence="8 10" id="KW-0975">Bacterial flagellum</keyword>
<dbReference type="InterPro" id="IPR000527">
    <property type="entry name" value="Flag_Lring"/>
</dbReference>
<evidence type="ECO:0000256" key="3">
    <source>
        <dbReference type="ARBA" id="ARBA00006929"/>
    </source>
</evidence>
<evidence type="ECO:0000256" key="9">
    <source>
        <dbReference type="ARBA" id="ARBA00023288"/>
    </source>
</evidence>
<dbReference type="GO" id="GO:0003774">
    <property type="term" value="F:cytoskeletal motor activity"/>
    <property type="evidence" value="ECO:0007669"/>
    <property type="project" value="InterPro"/>
</dbReference>
<feature type="signal peptide" evidence="11">
    <location>
        <begin position="1"/>
        <end position="21"/>
    </location>
</feature>
<evidence type="ECO:0000256" key="11">
    <source>
        <dbReference type="SAM" id="SignalP"/>
    </source>
</evidence>
<protein>
    <recommendedName>
        <fullName evidence="10">Flagellar L-ring protein</fullName>
    </recommendedName>
    <alternativeName>
        <fullName evidence="10">Basal body L-ring protein</fullName>
    </alternativeName>
</protein>